<sequence>MRALQLAMTLMAKDQGSKALRQALADVLKQTNANKKAEEEAARVREQSSQSGIRASRTLQQEYQRAANARSVLGIRSERDIQREIAQTQAAYNRLLRTGTLTANEQTRAFRAMTNQVAQLRTELNGAGQSMSRMERARMWGGNVTAFAGGIAAAGAIVAPSVSNQMNYEQRLASMANTAFADDNVAGRRAGMQSMDKLIRRAVAVGGGNKESAAETLEALLASGSITYDSAEKLLPTLQKYSTASGASSVDLATIAIRLKQSFGITDEQIPTALNMAIKSGQLGSFELKDQAKWLPQQLAAGNALGMRGLGDLAVLLGINQASAITAGSTDEAGNNVVNLLAKINSQDAATSAAKIVYNGKGIDLSGSLIAARGKGINALDAFSGIVDKIVNNNPAYQKLDKQLSSTSDGSTRREIMESQAKLLEGSAVGKIIADRQALMALIAYRANRNYMKDVITGVNKERDLPAGQMSGDVNFELMEGTNRFKLNQLNNTRDFAQMDSIQPLSDVLGKLSGELNDYAGAYPGLTKALAGAETAIKAMTAAAWAFAGIKFLSSAGAAAAASGSATGAGAGAGAASRIPGWAGRLGLIGGRVLAPFALWQGAEAAPLVQVSRGDAEARARLEKGNYPNDQARMLDALKSRPGLMDAWDEVKAWWASPSSISIPQSANGYPVPPFAQQPAQQTPISITTQLQVDGRVLAEVVNEANGQSAARGPQGGPH</sequence>
<evidence type="ECO:0000256" key="2">
    <source>
        <dbReference type="SAM" id="Phobius"/>
    </source>
</evidence>
<keyword evidence="2" id="KW-0472">Membrane</keyword>
<dbReference type="AlphaFoldDB" id="A0A2J5Q541"/>
<keyword evidence="2" id="KW-1133">Transmembrane helix</keyword>
<evidence type="ECO:0000313" key="4">
    <source>
        <dbReference type="EMBL" id="PLO73391.1"/>
    </source>
</evidence>
<feature type="domain" description="Phage tail tape measure protein" evidence="3">
    <location>
        <begin position="209"/>
        <end position="399"/>
    </location>
</feature>
<reference evidence="4 5" key="1">
    <citation type="submission" date="2017-11" db="EMBL/GenBank/DDBJ databases">
        <authorList>
            <person name="Han C.G."/>
        </authorList>
    </citation>
    <scope>NUCLEOTIDE SEQUENCE [LARGE SCALE GENOMIC DNA]</scope>
    <source>
        <strain evidence="4 5">A10</strain>
    </source>
</reference>
<dbReference type="Pfam" id="PF10145">
    <property type="entry name" value="PhageMin_Tail"/>
    <property type="match status" value="1"/>
</dbReference>
<comment type="caution">
    <text evidence="4">The sequence shown here is derived from an EMBL/GenBank/DDBJ whole genome shotgun (WGS) entry which is preliminary data.</text>
</comment>
<feature type="coiled-coil region" evidence="1">
    <location>
        <begin position="20"/>
        <end position="47"/>
    </location>
</feature>
<organism evidence="4 5">
    <name type="scientific">Klebsiella michiganensis</name>
    <dbReference type="NCBI Taxonomy" id="1134687"/>
    <lineage>
        <taxon>Bacteria</taxon>
        <taxon>Pseudomonadati</taxon>
        <taxon>Pseudomonadota</taxon>
        <taxon>Gammaproteobacteria</taxon>
        <taxon>Enterobacterales</taxon>
        <taxon>Enterobacteriaceae</taxon>
        <taxon>Klebsiella/Raoultella group</taxon>
        <taxon>Klebsiella</taxon>
    </lineage>
</organism>
<reference evidence="4 5" key="2">
    <citation type="submission" date="2018-01" db="EMBL/GenBank/DDBJ databases">
        <title>Genomic study of Klebsiella pneumoniae.</title>
        <authorList>
            <person name="Yang Y."/>
            <person name="Bicalho R."/>
        </authorList>
    </citation>
    <scope>NUCLEOTIDE SEQUENCE [LARGE SCALE GENOMIC DNA]</scope>
    <source>
        <strain evidence="4 5">A10</strain>
    </source>
</reference>
<evidence type="ECO:0000256" key="1">
    <source>
        <dbReference type="SAM" id="Coils"/>
    </source>
</evidence>
<keyword evidence="2" id="KW-0812">Transmembrane</keyword>
<dbReference type="Proteomes" id="UP000234667">
    <property type="component" value="Unassembled WGS sequence"/>
</dbReference>
<protein>
    <submittedName>
        <fullName evidence="4">Phage tail tape measure protein</fullName>
    </submittedName>
</protein>
<dbReference type="EMBL" id="PIDR01000105">
    <property type="protein sequence ID" value="PLO73391.1"/>
    <property type="molecule type" value="Genomic_DNA"/>
</dbReference>
<evidence type="ECO:0000313" key="5">
    <source>
        <dbReference type="Proteomes" id="UP000234667"/>
    </source>
</evidence>
<accession>A0A2J5Q541</accession>
<gene>
    <name evidence="4" type="ORF">CWN49_05805</name>
</gene>
<dbReference type="InterPro" id="IPR010090">
    <property type="entry name" value="Phage_tape_meas"/>
</dbReference>
<feature type="transmembrane region" description="Helical" evidence="2">
    <location>
        <begin position="140"/>
        <end position="162"/>
    </location>
</feature>
<proteinExistence type="predicted"/>
<keyword evidence="1" id="KW-0175">Coiled coil</keyword>
<evidence type="ECO:0000259" key="3">
    <source>
        <dbReference type="Pfam" id="PF10145"/>
    </source>
</evidence>
<name>A0A2J5Q541_9ENTR</name>